<keyword evidence="4 5" id="KW-0238">DNA-binding</keyword>
<dbReference type="SUPFAM" id="SSF57716">
    <property type="entry name" value="Glucocorticoid receptor-like (DNA-binding domain)"/>
    <property type="match status" value="1"/>
</dbReference>
<keyword evidence="3" id="KW-0862">Zinc</keyword>
<gene>
    <name evidence="7" type="ORF">PSYICH_LOCUS4450</name>
</gene>
<dbReference type="OrthoDB" id="6765727at2759"/>
<evidence type="ECO:0000256" key="2">
    <source>
        <dbReference type="ARBA" id="ARBA00022771"/>
    </source>
</evidence>
<keyword evidence="2 5" id="KW-0863">Zinc-finger</keyword>
<dbReference type="Proteomes" id="UP001153636">
    <property type="component" value="Chromosome 14"/>
</dbReference>
<dbReference type="AlphaFoldDB" id="A0A9P0GBA4"/>
<dbReference type="GO" id="GO:0003677">
    <property type="term" value="F:DNA binding"/>
    <property type="evidence" value="ECO:0007669"/>
    <property type="project" value="UniProtKB-UniRule"/>
</dbReference>
<sequence length="242" mass="27382">MVRIRPCSVPDCHDKVSRRYHIPTDKVIRDIWLQRIGNPKLSETEEKNIKYYVVCANHFHSKCIQANGILLSNSLPSLKLKKNTDTAMLSSFLEVQKDITMITPEKVRDAIKRTSEPTRLSPIEELTVSKPKKIYPAKRLFGIENAPSTSKGNVALSHLNEEYDEGFYKVNHSSNEDTVKEVVESRTLGKCNSNEGMLTLVGVKRHSLLSPHAKTLYLAANKQLRTANRVNKPVSTKKKELS</sequence>
<feature type="domain" description="THAP-type" evidence="6">
    <location>
        <begin position="1"/>
        <end position="79"/>
    </location>
</feature>
<dbReference type="SMART" id="SM00980">
    <property type="entry name" value="THAP"/>
    <property type="match status" value="1"/>
</dbReference>
<dbReference type="PROSITE" id="PS50950">
    <property type="entry name" value="ZF_THAP"/>
    <property type="match status" value="1"/>
</dbReference>
<evidence type="ECO:0000313" key="8">
    <source>
        <dbReference type="Proteomes" id="UP001153636"/>
    </source>
</evidence>
<name>A0A9P0GBA4_9CUCU</name>
<protein>
    <recommendedName>
        <fullName evidence="6">THAP-type domain-containing protein</fullName>
    </recommendedName>
</protein>
<evidence type="ECO:0000313" key="7">
    <source>
        <dbReference type="EMBL" id="CAH1103655.1"/>
    </source>
</evidence>
<keyword evidence="1" id="KW-0479">Metal-binding</keyword>
<evidence type="ECO:0000256" key="5">
    <source>
        <dbReference type="PROSITE-ProRule" id="PRU00309"/>
    </source>
</evidence>
<evidence type="ECO:0000256" key="3">
    <source>
        <dbReference type="ARBA" id="ARBA00022833"/>
    </source>
</evidence>
<accession>A0A9P0GBA4</accession>
<dbReference type="GO" id="GO:0008270">
    <property type="term" value="F:zinc ion binding"/>
    <property type="evidence" value="ECO:0007669"/>
    <property type="project" value="UniProtKB-KW"/>
</dbReference>
<evidence type="ECO:0000256" key="4">
    <source>
        <dbReference type="ARBA" id="ARBA00023125"/>
    </source>
</evidence>
<dbReference type="EMBL" id="OV651826">
    <property type="protein sequence ID" value="CAH1103655.1"/>
    <property type="molecule type" value="Genomic_DNA"/>
</dbReference>
<keyword evidence="8" id="KW-1185">Reference proteome</keyword>
<evidence type="ECO:0000259" key="6">
    <source>
        <dbReference type="PROSITE" id="PS50950"/>
    </source>
</evidence>
<evidence type="ECO:0000256" key="1">
    <source>
        <dbReference type="ARBA" id="ARBA00022723"/>
    </source>
</evidence>
<reference evidence="7" key="1">
    <citation type="submission" date="2022-01" db="EMBL/GenBank/DDBJ databases">
        <authorList>
            <person name="King R."/>
        </authorList>
    </citation>
    <scope>NUCLEOTIDE SEQUENCE</scope>
</reference>
<organism evidence="7 8">
    <name type="scientific">Psylliodes chrysocephalus</name>
    <dbReference type="NCBI Taxonomy" id="3402493"/>
    <lineage>
        <taxon>Eukaryota</taxon>
        <taxon>Metazoa</taxon>
        <taxon>Ecdysozoa</taxon>
        <taxon>Arthropoda</taxon>
        <taxon>Hexapoda</taxon>
        <taxon>Insecta</taxon>
        <taxon>Pterygota</taxon>
        <taxon>Neoptera</taxon>
        <taxon>Endopterygota</taxon>
        <taxon>Coleoptera</taxon>
        <taxon>Polyphaga</taxon>
        <taxon>Cucujiformia</taxon>
        <taxon>Chrysomeloidea</taxon>
        <taxon>Chrysomelidae</taxon>
        <taxon>Galerucinae</taxon>
        <taxon>Alticini</taxon>
        <taxon>Psylliodes</taxon>
    </lineage>
</organism>
<dbReference type="InterPro" id="IPR006612">
    <property type="entry name" value="THAP_Znf"/>
</dbReference>
<dbReference type="Pfam" id="PF05485">
    <property type="entry name" value="THAP"/>
    <property type="match status" value="1"/>
</dbReference>
<proteinExistence type="predicted"/>